<evidence type="ECO:0000313" key="7">
    <source>
        <dbReference type="RefSeq" id="XP_034231040.1"/>
    </source>
</evidence>
<reference evidence="7" key="1">
    <citation type="submission" date="2025-08" db="UniProtKB">
        <authorList>
            <consortium name="RefSeq"/>
        </authorList>
    </citation>
    <scope>IDENTIFICATION</scope>
    <source>
        <tissue evidence="7">Total insect</tissue>
    </source>
</reference>
<evidence type="ECO:0000256" key="3">
    <source>
        <dbReference type="SAM" id="MobiDB-lite"/>
    </source>
</evidence>
<dbReference type="PANTHER" id="PTHR11552">
    <property type="entry name" value="GLUCOSE-METHANOL-CHOLINE GMC OXIDOREDUCTASE"/>
    <property type="match status" value="1"/>
</dbReference>
<dbReference type="InterPro" id="IPR007867">
    <property type="entry name" value="GMC_OxRtase_C"/>
</dbReference>
<evidence type="ECO:0000259" key="5">
    <source>
        <dbReference type="PROSITE" id="PS00624"/>
    </source>
</evidence>
<dbReference type="InterPro" id="IPR036188">
    <property type="entry name" value="FAD/NAD-bd_sf"/>
</dbReference>
<keyword evidence="2" id="KW-0274">FAD</keyword>
<dbReference type="GeneID" id="117639468"/>
<comment type="similarity">
    <text evidence="1 2">Belongs to the GMC oxidoreductase family.</text>
</comment>
<dbReference type="Pfam" id="PF05199">
    <property type="entry name" value="GMC_oxred_C"/>
    <property type="match status" value="2"/>
</dbReference>
<dbReference type="Proteomes" id="UP000515158">
    <property type="component" value="Unplaced"/>
</dbReference>
<organism evidence="7">
    <name type="scientific">Thrips palmi</name>
    <name type="common">Melon thrips</name>
    <dbReference type="NCBI Taxonomy" id="161013"/>
    <lineage>
        <taxon>Eukaryota</taxon>
        <taxon>Metazoa</taxon>
        <taxon>Ecdysozoa</taxon>
        <taxon>Arthropoda</taxon>
        <taxon>Hexapoda</taxon>
        <taxon>Insecta</taxon>
        <taxon>Pterygota</taxon>
        <taxon>Neoptera</taxon>
        <taxon>Paraneoptera</taxon>
        <taxon>Thysanoptera</taxon>
        <taxon>Terebrantia</taxon>
        <taxon>Thripoidea</taxon>
        <taxon>Thripidae</taxon>
        <taxon>Thrips</taxon>
    </lineage>
</organism>
<sequence length="1314" mass="144750">MSGIVGLPAALTGLAGVGSFVSNAAYFVPMLVAAVAYFNYDNMDPESRPINVPTEELWPSYDFIIVGAGSAGAVLANRLTEVENWRVLLLEAGPDETDISDVPVLAGYLQLSKLDWKYKTEPQGTACLGMKNGRCNWPRGKVIGGSSVLNYMLYVRGNKRDYDAWEAAGNPGWGSDETLYYFKKSEDNRNPYLARTPYHSQGGYLTVQEAPWHTPLAAAFVQAGVEMGYENRDCNGEFQTGFMIAQGTTRRGARCSTGKAFLRPARLRKGLHVAMNAHVTRVLIDPKTKLAYGVEFRRDGTMHRVRATREVILSGGAINSPQLLMLSGVGPKEHLRSLGIPVIHDLKVGENLQDHVGLGGFTFMVNKEVSMVQNRIENVPSVLRYAMFGDGPLTVLGGVEGLAFVNTKYANASDDWPDIEFHFVSGSTNSDGGRQLRKAHGLTDAFYNTVFDPISNKDVWSVIPVLLRPKSRGVIKLRSSNPLDYPLIYPNYFFDPDDMKVLIEGVKVGVAISRTKSFQRFGSTMHNIQFPGCTAVPMWTDAYWECMIRHYSVTIYHPVGTCKMGPAWDQDAVVDPQLRVYGIRGLRVIDASVMPTMVSGNTNAPTIMVAEKGADMIKDFWLRKTGQQQGSSENMRIDIGRKRPARRRPGVPDTMRPPSLGLGLQGLHRGVGFLTHTRIAVSYGPGFLFIVIARLAIIAFRPDIVDRDNRPQDTPAHRLRTSYDFIVVGGGTAGCVLANRLTENPEWTVLLLEAGGDEQYLSDVPILMPSLPNSQVDWKFKTEPQSNACHAFRESRSSWPRGKVLGGCSTINGMLYIRGNRRDYDAWRDTGCPGWGYDDILPYFKKSEDMRAHDLRGSPYHGVGGELSVEFYKYYSHIADDFLEAGKELGIRIGDVNGEVQTGFMKSHATVRQGLRCSASKAFLRPASKRPNLHVSLHSMAQRVLIVEGRAVGVAFRKRGSASLHVAYASREVILSAGAVQTPQLLMVSGVGPAEHLQEVGVPVVLDSPGVGGNLQDHVALGGTAYLVDSPPHTGPMGEVFILPRAATLQTLLGFITGTGGPMYAWPQGEVMGFVSTKYANQSDDWPDVQLFLASASDASDGGIFNMRNLGVEDDVYAAVYEPILYHEAYSVVPLLLRPRSRGTVRLRSADIDEHPVIDPNYLADPRDVEILVEGAKAGYRLMDTRALRALNARINPNKFPACEHLPFPSDEYWACQARQYSMTIYHPVGTCKMGPEYDPLAVVDPRLRVYGVVGLRVVDCSIMPTIPSGNTMAPVIMVAEKAADMIKQDWHAPWTPPDAPREAAEYADYFYGW</sequence>
<feature type="region of interest" description="Disordered" evidence="3">
    <location>
        <begin position="628"/>
        <end position="659"/>
    </location>
</feature>
<feature type="domain" description="Glucose-methanol-choline oxidoreductase N-terminal" evidence="5">
    <location>
        <begin position="978"/>
        <end position="992"/>
    </location>
</feature>
<evidence type="ECO:0000256" key="1">
    <source>
        <dbReference type="ARBA" id="ARBA00010790"/>
    </source>
</evidence>
<dbReference type="Gene3D" id="3.30.560.10">
    <property type="entry name" value="Glucose Oxidase, domain 3"/>
    <property type="match status" value="2"/>
</dbReference>
<dbReference type="SUPFAM" id="SSF54373">
    <property type="entry name" value="FAD-linked reductases, C-terminal domain"/>
    <property type="match status" value="2"/>
</dbReference>
<proteinExistence type="inferred from homology"/>
<name>A0A6P8Y3V9_THRPL</name>
<evidence type="ECO:0000259" key="4">
    <source>
        <dbReference type="PROSITE" id="PS00623"/>
    </source>
</evidence>
<feature type="domain" description="Glucose-methanol-choline oxidoreductase N-terminal" evidence="5">
    <location>
        <begin position="316"/>
        <end position="330"/>
    </location>
</feature>
<dbReference type="PROSITE" id="PS00624">
    <property type="entry name" value="GMC_OXRED_2"/>
    <property type="match status" value="2"/>
</dbReference>
<evidence type="ECO:0000256" key="2">
    <source>
        <dbReference type="RuleBase" id="RU003968"/>
    </source>
</evidence>
<dbReference type="SUPFAM" id="SSF51905">
    <property type="entry name" value="FAD/NAD(P)-binding domain"/>
    <property type="match status" value="2"/>
</dbReference>
<dbReference type="KEGG" id="tpal:117639468"/>
<accession>A0A6P8Y3V9</accession>
<gene>
    <name evidence="7" type="primary">LOC117639468</name>
</gene>
<dbReference type="GO" id="GO:0050660">
    <property type="term" value="F:flavin adenine dinucleotide binding"/>
    <property type="evidence" value="ECO:0007669"/>
    <property type="project" value="InterPro"/>
</dbReference>
<dbReference type="Gene3D" id="3.50.50.60">
    <property type="entry name" value="FAD/NAD(P)-binding domain"/>
    <property type="match status" value="2"/>
</dbReference>
<keyword evidence="6" id="KW-1185">Reference proteome</keyword>
<dbReference type="GO" id="GO:0016614">
    <property type="term" value="F:oxidoreductase activity, acting on CH-OH group of donors"/>
    <property type="evidence" value="ECO:0007669"/>
    <property type="project" value="InterPro"/>
</dbReference>
<protein>
    <submittedName>
        <fullName evidence="7">Uncharacterized protein LOC117639468</fullName>
    </submittedName>
</protein>
<feature type="domain" description="Glucose-methanol-choline oxidoreductase N-terminal" evidence="4">
    <location>
        <begin position="140"/>
        <end position="163"/>
    </location>
</feature>
<dbReference type="InParanoid" id="A0A6P8Y3V9"/>
<keyword evidence="2" id="KW-0285">Flavoprotein</keyword>
<dbReference type="RefSeq" id="XP_034231040.1">
    <property type="nucleotide sequence ID" value="XM_034375149.1"/>
</dbReference>
<evidence type="ECO:0000313" key="6">
    <source>
        <dbReference type="Proteomes" id="UP000515158"/>
    </source>
</evidence>
<dbReference type="OrthoDB" id="269227at2759"/>
<dbReference type="Pfam" id="PF00732">
    <property type="entry name" value="GMC_oxred_N"/>
    <property type="match status" value="2"/>
</dbReference>
<dbReference type="InterPro" id="IPR000172">
    <property type="entry name" value="GMC_OxRdtase_N"/>
</dbReference>
<dbReference type="InterPro" id="IPR012132">
    <property type="entry name" value="GMC_OxRdtase"/>
</dbReference>
<dbReference type="PROSITE" id="PS00623">
    <property type="entry name" value="GMC_OXRED_1"/>
    <property type="match status" value="1"/>
</dbReference>
<dbReference type="PANTHER" id="PTHR11552:SF227">
    <property type="entry name" value="GLUCOSE DEHYDROGENASE [FAD, QUINONE]-LIKE PROTEIN"/>
    <property type="match status" value="1"/>
</dbReference>